<organism evidence="1 2">
    <name type="scientific">Anas platyrhynchos</name>
    <name type="common">Mallard</name>
    <name type="synonym">Anas boschas</name>
    <dbReference type="NCBI Taxonomy" id="8839"/>
    <lineage>
        <taxon>Eukaryota</taxon>
        <taxon>Metazoa</taxon>
        <taxon>Chordata</taxon>
        <taxon>Craniata</taxon>
        <taxon>Vertebrata</taxon>
        <taxon>Euteleostomi</taxon>
        <taxon>Archelosauria</taxon>
        <taxon>Archosauria</taxon>
        <taxon>Dinosauria</taxon>
        <taxon>Saurischia</taxon>
        <taxon>Theropoda</taxon>
        <taxon>Coelurosauria</taxon>
        <taxon>Aves</taxon>
        <taxon>Neognathae</taxon>
        <taxon>Galloanserae</taxon>
        <taxon>Anseriformes</taxon>
        <taxon>Anatidae</taxon>
        <taxon>Anatinae</taxon>
        <taxon>Anas</taxon>
    </lineage>
</organism>
<dbReference type="Proteomes" id="UP000296049">
    <property type="component" value="Unassembled WGS sequence"/>
</dbReference>
<reference evidence="2" key="1">
    <citation type="journal article" date="2013" name="Nat. Genet.">
        <title>The duck genome and transcriptome provide insight into an avian influenza virus reservoir species.</title>
        <authorList>
            <person name="Huang Y."/>
            <person name="Li Y."/>
            <person name="Burt D.W."/>
            <person name="Chen H."/>
            <person name="Zhang Y."/>
            <person name="Qian W."/>
            <person name="Kim H."/>
            <person name="Gan S."/>
            <person name="Zhao Y."/>
            <person name="Li J."/>
            <person name="Yi K."/>
            <person name="Feng H."/>
            <person name="Zhu P."/>
            <person name="Li B."/>
            <person name="Liu Q."/>
            <person name="Fairley S."/>
            <person name="Magor K.E."/>
            <person name="Du Z."/>
            <person name="Hu X."/>
            <person name="Goodman L."/>
            <person name="Tafer H."/>
            <person name="Vignal A."/>
            <person name="Lee T."/>
            <person name="Kim K.W."/>
            <person name="Sheng Z."/>
            <person name="An Y."/>
            <person name="Searle S."/>
            <person name="Herrero J."/>
            <person name="Groenen M.A."/>
            <person name="Crooijmans R.P."/>
            <person name="Faraut T."/>
            <person name="Cai Q."/>
            <person name="Webster R.G."/>
            <person name="Aldridge J.R."/>
            <person name="Warren W.C."/>
            <person name="Bartschat S."/>
            <person name="Kehr S."/>
            <person name="Marz M."/>
            <person name="Stadler P.F."/>
            <person name="Smith J."/>
            <person name="Kraus R.H."/>
            <person name="Zhao Y."/>
            <person name="Ren L."/>
            <person name="Fei J."/>
            <person name="Morisson M."/>
            <person name="Kaiser P."/>
            <person name="Griffin D.K."/>
            <person name="Rao M."/>
            <person name="Pitel F."/>
            <person name="Wang J."/>
            <person name="Li N."/>
        </authorList>
    </citation>
    <scope>NUCLEOTIDE SEQUENCE [LARGE SCALE GENOMIC DNA]</scope>
</reference>
<keyword evidence="2" id="KW-1185">Reference proteome</keyword>
<evidence type="ECO:0000313" key="2">
    <source>
        <dbReference type="Proteomes" id="UP000296049"/>
    </source>
</evidence>
<sequence>MANEAIPNVGVRDGDTGIDFGHHSSSRLKFKVFLRFRRRSHTYMYRFNYMHENSVNYDRSSKGSAEEENTRHSPQIKQTCWIYNIVTQSLRLSSVTTIIFRPLKSRVISETVWTQILFGIEEINKACDVHPGTPRRDFGLSFECHFLNRHIDYRAWPLGSTGSLRCIPVPLTSGLSKA</sequence>
<dbReference type="EMBL" id="KB742515">
    <property type="protein sequence ID" value="EOB07611.1"/>
    <property type="molecule type" value="Genomic_DNA"/>
</dbReference>
<accession>R0KB75</accession>
<gene>
    <name evidence="1" type="ORF">Anapl_06816</name>
</gene>
<protein>
    <submittedName>
        <fullName evidence="1">Uncharacterized protein</fullName>
    </submittedName>
</protein>
<evidence type="ECO:0000313" key="1">
    <source>
        <dbReference type="EMBL" id="EOB07611.1"/>
    </source>
</evidence>
<dbReference type="AlphaFoldDB" id="R0KB75"/>
<name>R0KB75_ANAPL</name>
<proteinExistence type="predicted"/>